<evidence type="ECO:0000313" key="1">
    <source>
        <dbReference type="EMBL" id="CAK9060826.1"/>
    </source>
</evidence>
<protein>
    <recommendedName>
        <fullName evidence="3">Ubiquitin-like domain-containing protein</fullName>
    </recommendedName>
</protein>
<gene>
    <name evidence="1" type="ORF">CCMP2556_LOCUS29930</name>
</gene>
<evidence type="ECO:0000313" key="2">
    <source>
        <dbReference type="Proteomes" id="UP001642484"/>
    </source>
</evidence>
<keyword evidence="2" id="KW-1185">Reference proteome</keyword>
<sequence length="619" mass="69067">MEKRKGYKTTPMLALSVVKANGDLVGTFHEPPDSLVLQLQQSIHARGGPAPPFQRLLCGPRELGATESLSSLREEDTTLQLLVVVPEGRPCDVRWLEVQHTDQLLEELQVEYVEEGRSKRLMPEQRVAVVGLEPDTGLLILVGTGFEENTPEGGKGFRKGRNHNREDCWAPEGYNFVESKMLVLPSTGGQAPFGVPLDKDHVLRSAVELQVVESARGYPMPSMGVAVAMVREDGYGPDCRMSLVVFEAVPQFLSETRYGLDSQAFCLDRPQLRALWAQPNRSGSLELLAAPLRSDGDRAAEVVALLPGSARVTSLAKTVENILITRAGFHSIEVYGLDGSWCFSIGDPRCRGCQDGARADVRFWFPVWTERLVCSAYGIVRKDSSPLIVGGAGRIFVYSGGVLMKLAEDLSVAEKVTSVREELWMIDGDEGTPQFPDVCAVVGIHDGYLYRILCRTDYREEVILRRLKCQDTLRQGRSAVRRRAPMIWPMLTQDKVLVAAHEVNVRPTYYNEESRDVWDGNNRWLRETWLWDADPRGRPPEAKELRMDSMGQLRLPRMNSGSLSPAWKDAQLDFQWQMQPLSLTIDTGVPPESSMADSYGHLQWRGMSSWGRTTGPTAP</sequence>
<comment type="caution">
    <text evidence="1">The sequence shown here is derived from an EMBL/GenBank/DDBJ whole genome shotgun (WGS) entry which is preliminary data.</text>
</comment>
<dbReference type="Proteomes" id="UP001642484">
    <property type="component" value="Unassembled WGS sequence"/>
</dbReference>
<accession>A0ABP0NAV0</accession>
<proteinExistence type="predicted"/>
<organism evidence="1 2">
    <name type="scientific">Durusdinium trenchii</name>
    <dbReference type="NCBI Taxonomy" id="1381693"/>
    <lineage>
        <taxon>Eukaryota</taxon>
        <taxon>Sar</taxon>
        <taxon>Alveolata</taxon>
        <taxon>Dinophyceae</taxon>
        <taxon>Suessiales</taxon>
        <taxon>Symbiodiniaceae</taxon>
        <taxon>Durusdinium</taxon>
    </lineage>
</organism>
<evidence type="ECO:0008006" key="3">
    <source>
        <dbReference type="Google" id="ProtNLM"/>
    </source>
</evidence>
<dbReference type="EMBL" id="CAXAMN010021562">
    <property type="protein sequence ID" value="CAK9060826.1"/>
    <property type="molecule type" value="Genomic_DNA"/>
</dbReference>
<name>A0ABP0NAV0_9DINO</name>
<reference evidence="1 2" key="1">
    <citation type="submission" date="2024-02" db="EMBL/GenBank/DDBJ databases">
        <authorList>
            <person name="Chen Y."/>
            <person name="Shah S."/>
            <person name="Dougan E. K."/>
            <person name="Thang M."/>
            <person name="Chan C."/>
        </authorList>
    </citation>
    <scope>NUCLEOTIDE SEQUENCE [LARGE SCALE GENOMIC DNA]</scope>
</reference>